<dbReference type="AlphaFoldDB" id="A0A1G6QDD7"/>
<dbReference type="GO" id="GO:0002161">
    <property type="term" value="F:aminoacyl-tRNA deacylase activity"/>
    <property type="evidence" value="ECO:0007669"/>
    <property type="project" value="InterPro"/>
</dbReference>
<dbReference type="InterPro" id="IPR036754">
    <property type="entry name" value="YbaK/aa-tRNA-synt-asso_dom_sf"/>
</dbReference>
<accession>A0A1G6QDD7</accession>
<sequence>MDYKTNVMRLLDQKKIPYESYSYADTDAISGTAVAEVLGENPAQVFKTLVGQ</sequence>
<organism evidence="1 2">
    <name type="scientific">Terribacillus halophilus</name>
    <dbReference type="NCBI Taxonomy" id="361279"/>
    <lineage>
        <taxon>Bacteria</taxon>
        <taxon>Bacillati</taxon>
        <taxon>Bacillota</taxon>
        <taxon>Bacilli</taxon>
        <taxon>Bacillales</taxon>
        <taxon>Bacillaceae</taxon>
        <taxon>Terribacillus</taxon>
    </lineage>
</organism>
<protein>
    <submittedName>
        <fullName evidence="1">Cys-tRNA(Pro)/Cys-tRNA(Cys) deacylase</fullName>
    </submittedName>
</protein>
<dbReference type="EMBL" id="FMZB01000005">
    <property type="protein sequence ID" value="SDC90512.1"/>
    <property type="molecule type" value="Genomic_DNA"/>
</dbReference>
<evidence type="ECO:0000313" key="2">
    <source>
        <dbReference type="Proteomes" id="UP000198666"/>
    </source>
</evidence>
<name>A0A1G6QDD7_9BACI</name>
<gene>
    <name evidence="1" type="ORF">SAMN05421663_10540</name>
</gene>
<proteinExistence type="predicted"/>
<dbReference type="Proteomes" id="UP000198666">
    <property type="component" value="Unassembled WGS sequence"/>
</dbReference>
<reference evidence="2" key="1">
    <citation type="submission" date="2016-10" db="EMBL/GenBank/DDBJ databases">
        <authorList>
            <person name="Varghese N."/>
            <person name="Submissions S."/>
        </authorList>
    </citation>
    <scope>NUCLEOTIDE SEQUENCE [LARGE SCALE GENOMIC DNA]</scope>
    <source>
        <strain evidence="2">DSM 21620</strain>
    </source>
</reference>
<evidence type="ECO:0000313" key="1">
    <source>
        <dbReference type="EMBL" id="SDC90512.1"/>
    </source>
</evidence>
<dbReference type="Gene3D" id="3.90.960.10">
    <property type="entry name" value="YbaK/aminoacyl-tRNA synthetase-associated domain"/>
    <property type="match status" value="1"/>
</dbReference>
<keyword evidence="2" id="KW-1185">Reference proteome</keyword>
<dbReference type="SUPFAM" id="SSF55826">
    <property type="entry name" value="YbaK/ProRS associated domain"/>
    <property type="match status" value="1"/>
</dbReference>
<dbReference type="STRING" id="361279.SAMN05421663_10540"/>